<gene>
    <name evidence="5" type="primary">ADSL</name>
    <name evidence="5" type="ORF">GZH46_00711</name>
</gene>
<reference evidence="5 6" key="1">
    <citation type="submission" date="2020-10" db="EMBL/GenBank/DDBJ databases">
        <authorList>
            <person name="Klimov P.B."/>
            <person name="Dyachkov S.M."/>
            <person name="Chetverikov P.E."/>
        </authorList>
    </citation>
    <scope>NUCLEOTIDE SEQUENCE [LARGE SCALE GENOMIC DNA]</scope>
    <source>
        <strain evidence="5">BMOC 18-1129-001#AD2665</strain>
        <tissue evidence="5">Entire mites</tissue>
    </source>
</reference>
<dbReference type="NCBIfam" id="TIGR00928">
    <property type="entry name" value="purB"/>
    <property type="match status" value="1"/>
</dbReference>
<evidence type="ECO:0000256" key="3">
    <source>
        <dbReference type="SAM" id="MobiDB-lite"/>
    </source>
</evidence>
<dbReference type="Gene3D" id="1.10.40.30">
    <property type="entry name" value="Fumarase/aspartase (C-terminal domain)"/>
    <property type="match status" value="1"/>
</dbReference>
<dbReference type="PANTHER" id="PTHR43172">
    <property type="entry name" value="ADENYLOSUCCINATE LYASE"/>
    <property type="match status" value="1"/>
</dbReference>
<evidence type="ECO:0000259" key="4">
    <source>
        <dbReference type="SMART" id="SM00998"/>
    </source>
</evidence>
<dbReference type="InterPro" id="IPR019468">
    <property type="entry name" value="AdenyloSucc_lyase_C"/>
</dbReference>
<dbReference type="PANTHER" id="PTHR43172:SF1">
    <property type="entry name" value="ADENYLOSUCCINATE LYASE"/>
    <property type="match status" value="1"/>
</dbReference>
<comment type="catalytic activity">
    <reaction evidence="2">
        <text>N(6)-(1,2-dicarboxyethyl)-AMP = fumarate + AMP</text>
        <dbReference type="Rhea" id="RHEA:16853"/>
        <dbReference type="ChEBI" id="CHEBI:29806"/>
        <dbReference type="ChEBI" id="CHEBI:57567"/>
        <dbReference type="ChEBI" id="CHEBI:456215"/>
        <dbReference type="EC" id="4.3.2.2"/>
    </reaction>
</comment>
<dbReference type="InterPro" id="IPR004769">
    <property type="entry name" value="Pur_lyase"/>
</dbReference>
<evidence type="ECO:0000256" key="1">
    <source>
        <dbReference type="ARBA" id="ARBA00023239"/>
    </source>
</evidence>
<name>A0ABQ7SBW0_9ACAR</name>
<dbReference type="InterPro" id="IPR020557">
    <property type="entry name" value="Fumarate_lyase_CS"/>
</dbReference>
<proteinExistence type="inferred from homology"/>
<protein>
    <recommendedName>
        <fullName evidence="2">Adenylosuccinate lyase</fullName>
        <shortName evidence="2">ASL</shortName>
        <ecNumber evidence="2">4.3.2.2</ecNumber>
    </recommendedName>
    <alternativeName>
        <fullName evidence="2">Adenylosuccinase</fullName>
    </alternativeName>
</protein>
<dbReference type="SUPFAM" id="SSF48557">
    <property type="entry name" value="L-aspartase-like"/>
    <property type="match status" value="1"/>
</dbReference>
<dbReference type="Gene3D" id="1.10.275.60">
    <property type="match status" value="1"/>
</dbReference>
<dbReference type="PRINTS" id="PR00149">
    <property type="entry name" value="FUMRATELYASE"/>
</dbReference>
<dbReference type="InterPro" id="IPR000362">
    <property type="entry name" value="Fumarate_lyase_fam"/>
</dbReference>
<keyword evidence="2" id="KW-0658">Purine biosynthesis</keyword>
<accession>A0ABQ7SBW0</accession>
<comment type="similarity">
    <text evidence="2">Belongs to the lyase 1 family. Adenylosuccinate lyase subfamily.</text>
</comment>
<comment type="pathway">
    <text evidence="2">Purine metabolism; AMP biosynthesis via de novo pathway; AMP from IMP: step 2/2.</text>
</comment>
<feature type="non-terminal residue" evidence="5">
    <location>
        <position position="1"/>
    </location>
</feature>
<organism evidence="5 6">
    <name type="scientific">Fragariocoptes setiger</name>
    <dbReference type="NCBI Taxonomy" id="1670756"/>
    <lineage>
        <taxon>Eukaryota</taxon>
        <taxon>Metazoa</taxon>
        <taxon>Ecdysozoa</taxon>
        <taxon>Arthropoda</taxon>
        <taxon>Chelicerata</taxon>
        <taxon>Arachnida</taxon>
        <taxon>Acari</taxon>
        <taxon>Acariformes</taxon>
        <taxon>Trombidiformes</taxon>
        <taxon>Prostigmata</taxon>
        <taxon>Eupodina</taxon>
        <taxon>Eriophyoidea</taxon>
        <taxon>Phytoptidae</taxon>
        <taxon>Fragariocoptes</taxon>
    </lineage>
</organism>
<comment type="caution">
    <text evidence="5">The sequence shown here is derived from an EMBL/GenBank/DDBJ whole genome shotgun (WGS) entry which is preliminary data.</text>
</comment>
<comment type="catalytic activity">
    <reaction evidence="2">
        <text>(2S)-2-[5-amino-1-(5-phospho-beta-D-ribosyl)imidazole-4-carboxamido]succinate = 5-amino-1-(5-phospho-beta-D-ribosyl)imidazole-4-carboxamide + fumarate</text>
        <dbReference type="Rhea" id="RHEA:23920"/>
        <dbReference type="ChEBI" id="CHEBI:29806"/>
        <dbReference type="ChEBI" id="CHEBI:58443"/>
        <dbReference type="ChEBI" id="CHEBI:58475"/>
        <dbReference type="EC" id="4.3.2.2"/>
    </reaction>
</comment>
<dbReference type="EMBL" id="JAIFTH010000085">
    <property type="protein sequence ID" value="KAG9510735.1"/>
    <property type="molecule type" value="Genomic_DNA"/>
</dbReference>
<feature type="compositionally biased region" description="Polar residues" evidence="3">
    <location>
        <begin position="1"/>
        <end position="16"/>
    </location>
</feature>
<dbReference type="EC" id="4.3.2.2" evidence="2"/>
<dbReference type="PROSITE" id="PS00163">
    <property type="entry name" value="FUMARATE_LYASES"/>
    <property type="match status" value="1"/>
</dbReference>
<evidence type="ECO:0000313" key="5">
    <source>
        <dbReference type="EMBL" id="KAG9510735.1"/>
    </source>
</evidence>
<dbReference type="InterPro" id="IPR008948">
    <property type="entry name" value="L-Aspartase-like"/>
</dbReference>
<dbReference type="Pfam" id="PF10397">
    <property type="entry name" value="ADSL_C"/>
    <property type="match status" value="1"/>
</dbReference>
<feature type="domain" description="Adenylosuccinate lyase C-terminal" evidence="4">
    <location>
        <begin position="387"/>
        <end position="471"/>
    </location>
</feature>
<sequence>MASTTPNSVPQSATESGDSHRHYETPLNSRYASSEMDYNFSDHKKFITWRRLWLYLAEAQRELGIEISEEQLSEMRDNVQNIDFEFVKEEEKRTRHDVMAHIHEFARRCPKAATIIHLGATSCYVGDNTDLILTRDAFDLVIPKLVRVIKRLTDFALKYCDLPCLGYTHMQPAQPVTVGKRATLWIQDFLFSFVNIDRARQDLEFRGCKGTTGTQASFLQLFRGDETKCCRLDELVTKRAGFSSSYPVVGQTYPRIVDVQILCALAMLGDAAHKCCTDLRLLAHHMEIEEPFESTQVGSSAMPYKRNPMRCERVCSLARHLITLTMNGHQTASTQWMERTLDDSANRRITIPEAFLCADGMLNTLQNITEGLIVNRAVIERNLNEVVPFMATENIIVAMVQRGADRQVCHEKIRVHSHEAASRIKLEGKKNDLLERIKKDAYFAPIVPIMDQLLDSSTYVGLAGTQVKSFIEDRIQPILDRFRDQLGGTSVINI</sequence>
<dbReference type="Proteomes" id="UP000825002">
    <property type="component" value="Unassembled WGS sequence"/>
</dbReference>
<evidence type="ECO:0000256" key="2">
    <source>
        <dbReference type="RuleBase" id="RU361172"/>
    </source>
</evidence>
<dbReference type="SMART" id="SM00998">
    <property type="entry name" value="ADSL_C"/>
    <property type="match status" value="1"/>
</dbReference>
<dbReference type="Gene3D" id="1.20.200.10">
    <property type="entry name" value="Fumarase/aspartase (Central domain)"/>
    <property type="match status" value="1"/>
</dbReference>
<comment type="pathway">
    <text evidence="2">Purine metabolism; IMP biosynthesis via de novo pathway; 5-amino-1-(5-phospho-D-ribosyl)imidazole-4-carboxamide from 5-amino-1-(5-phospho-D-ribosyl)imidazole-4-carboxylate: step 2/2.</text>
</comment>
<dbReference type="PRINTS" id="PR00145">
    <property type="entry name" value="ARGSUCLYASE"/>
</dbReference>
<keyword evidence="1 2" id="KW-0456">Lyase</keyword>
<dbReference type="CDD" id="cd03302">
    <property type="entry name" value="Adenylsuccinate_lyase_2"/>
    <property type="match status" value="1"/>
</dbReference>
<feature type="region of interest" description="Disordered" evidence="3">
    <location>
        <begin position="1"/>
        <end position="25"/>
    </location>
</feature>
<dbReference type="Pfam" id="PF00206">
    <property type="entry name" value="Lyase_1"/>
    <property type="match status" value="1"/>
</dbReference>
<dbReference type="InterPro" id="IPR022761">
    <property type="entry name" value="Fumarate_lyase_N"/>
</dbReference>
<keyword evidence="6" id="KW-1185">Reference proteome</keyword>
<evidence type="ECO:0000313" key="6">
    <source>
        <dbReference type="Proteomes" id="UP000825002"/>
    </source>
</evidence>
<dbReference type="GO" id="GO:0016829">
    <property type="term" value="F:lyase activity"/>
    <property type="evidence" value="ECO:0007669"/>
    <property type="project" value="UniProtKB-KW"/>
</dbReference>